<comment type="caution">
    <text evidence="2">The sequence shown here is derived from an EMBL/GenBank/DDBJ whole genome shotgun (WGS) entry which is preliminary data.</text>
</comment>
<keyword evidence="3" id="KW-1185">Reference proteome</keyword>
<sequence length="216" mass="22439">VELSFGRLGLLREGGALEDLLARRRELILEAAPPAALLRALRDEDSGLLPPWLLRSEEAELALLRALASRLSRPGGTGAEAFADPFTCLDVLVRRGNVPTAFLESLCAWSRRMLRRFGNPSTAPTAAQLCALDDACEARGVQGAPRHDLDLAIRALVVFGGPREGGRAGAGAPGALDAADAADGGSGGSASERADKECGAGAVRRLGGRRPARVAA</sequence>
<reference evidence="2" key="1">
    <citation type="submission" date="2023-10" db="EMBL/GenBank/DDBJ databases">
        <authorList>
            <person name="Chen Y."/>
            <person name="Shah S."/>
            <person name="Dougan E. K."/>
            <person name="Thang M."/>
            <person name="Chan C."/>
        </authorList>
    </citation>
    <scope>NUCLEOTIDE SEQUENCE [LARGE SCALE GENOMIC DNA]</scope>
</reference>
<organism evidence="2 3">
    <name type="scientific">Prorocentrum cordatum</name>
    <dbReference type="NCBI Taxonomy" id="2364126"/>
    <lineage>
        <taxon>Eukaryota</taxon>
        <taxon>Sar</taxon>
        <taxon>Alveolata</taxon>
        <taxon>Dinophyceae</taxon>
        <taxon>Prorocentrales</taxon>
        <taxon>Prorocentraceae</taxon>
        <taxon>Prorocentrum</taxon>
    </lineage>
</organism>
<feature type="non-terminal residue" evidence="2">
    <location>
        <position position="1"/>
    </location>
</feature>
<dbReference type="Proteomes" id="UP001189429">
    <property type="component" value="Unassembled WGS sequence"/>
</dbReference>
<evidence type="ECO:0000256" key="1">
    <source>
        <dbReference type="SAM" id="MobiDB-lite"/>
    </source>
</evidence>
<name>A0ABN9T4H0_9DINO</name>
<feature type="region of interest" description="Disordered" evidence="1">
    <location>
        <begin position="179"/>
        <end position="216"/>
    </location>
</feature>
<accession>A0ABN9T4H0</accession>
<evidence type="ECO:0008006" key="4">
    <source>
        <dbReference type="Google" id="ProtNLM"/>
    </source>
</evidence>
<dbReference type="EMBL" id="CAUYUJ010014313">
    <property type="protein sequence ID" value="CAK0839665.1"/>
    <property type="molecule type" value="Genomic_DNA"/>
</dbReference>
<evidence type="ECO:0000313" key="3">
    <source>
        <dbReference type="Proteomes" id="UP001189429"/>
    </source>
</evidence>
<gene>
    <name evidence="2" type="ORF">PCOR1329_LOCUS35294</name>
</gene>
<protein>
    <recommendedName>
        <fullName evidence="4">DNA helicase</fullName>
    </recommendedName>
</protein>
<evidence type="ECO:0000313" key="2">
    <source>
        <dbReference type="EMBL" id="CAK0839665.1"/>
    </source>
</evidence>
<feature type="compositionally biased region" description="Basic residues" evidence="1">
    <location>
        <begin position="206"/>
        <end position="216"/>
    </location>
</feature>
<proteinExistence type="predicted"/>